<name>A0ABV7VXR4_9GAMM</name>
<gene>
    <name evidence="4" type="ORF">ACFOMG_15760</name>
</gene>
<sequence length="304" mass="34651">MSKRILITGGTGFIGSRLVDDWLQQDHQIVVLSRRPQWVEQRWQGRVRACDSLAQLNEPFDWLINLAGEGIADGRWSQARKQVLRRSRIDLTRQLLEWAQRSEQHFQLVMSGSAVGFYGSYTNDEQQGKAFTEQQAEGQGFAAQLCRDWENIAAEFSRLSDRLLLLRTAVVFGPQGGMLKRLWLPFRLGLGGVIGQGEQVLSWIHLEDYCRAVHHLCHTQVQGAVNMTAPKAVTNREFTQALCRELKRPALAPLPTWLATLLFGEMSELLLSGQRVQPQVLLGQGFQYHYTEAHQALKDIHQHW</sequence>
<dbReference type="InterPro" id="IPR010099">
    <property type="entry name" value="SDR39U1"/>
</dbReference>
<dbReference type="NCBIfam" id="TIGR01777">
    <property type="entry name" value="yfcH"/>
    <property type="match status" value="1"/>
</dbReference>
<evidence type="ECO:0000256" key="1">
    <source>
        <dbReference type="ARBA" id="ARBA00009353"/>
    </source>
</evidence>
<dbReference type="PANTHER" id="PTHR11092:SF0">
    <property type="entry name" value="EPIMERASE FAMILY PROTEIN SDR39U1"/>
    <property type="match status" value="1"/>
</dbReference>
<feature type="domain" description="DUF1731" evidence="3">
    <location>
        <begin position="255"/>
        <end position="300"/>
    </location>
</feature>
<evidence type="ECO:0000259" key="3">
    <source>
        <dbReference type="Pfam" id="PF08338"/>
    </source>
</evidence>
<comment type="caution">
    <text evidence="4">The sequence shown here is derived from an EMBL/GenBank/DDBJ whole genome shotgun (WGS) entry which is preliminary data.</text>
</comment>
<dbReference type="Gene3D" id="3.40.50.720">
    <property type="entry name" value="NAD(P)-binding Rossmann-like Domain"/>
    <property type="match status" value="1"/>
</dbReference>
<proteinExistence type="inferred from homology"/>
<evidence type="ECO:0000259" key="2">
    <source>
        <dbReference type="Pfam" id="PF01370"/>
    </source>
</evidence>
<dbReference type="Pfam" id="PF01370">
    <property type="entry name" value="Epimerase"/>
    <property type="match status" value="1"/>
</dbReference>
<keyword evidence="5" id="KW-1185">Reference proteome</keyword>
<dbReference type="Pfam" id="PF08338">
    <property type="entry name" value="DUF1731"/>
    <property type="match status" value="1"/>
</dbReference>
<dbReference type="EMBL" id="JBHRYB010000015">
    <property type="protein sequence ID" value="MFC3681561.1"/>
    <property type="molecule type" value="Genomic_DNA"/>
</dbReference>
<evidence type="ECO:0000313" key="5">
    <source>
        <dbReference type="Proteomes" id="UP001595722"/>
    </source>
</evidence>
<dbReference type="SUPFAM" id="SSF51735">
    <property type="entry name" value="NAD(P)-binding Rossmann-fold domains"/>
    <property type="match status" value="1"/>
</dbReference>
<dbReference type="InterPro" id="IPR036291">
    <property type="entry name" value="NAD(P)-bd_dom_sf"/>
</dbReference>
<dbReference type="PANTHER" id="PTHR11092">
    <property type="entry name" value="SUGAR NUCLEOTIDE EPIMERASE RELATED"/>
    <property type="match status" value="1"/>
</dbReference>
<accession>A0ABV7VXR4</accession>
<reference evidence="5" key="1">
    <citation type="journal article" date="2019" name="Int. J. Syst. Evol. Microbiol.">
        <title>The Global Catalogue of Microorganisms (GCM) 10K type strain sequencing project: providing services to taxonomists for standard genome sequencing and annotation.</title>
        <authorList>
            <consortium name="The Broad Institute Genomics Platform"/>
            <consortium name="The Broad Institute Genome Sequencing Center for Infectious Disease"/>
            <person name="Wu L."/>
            <person name="Ma J."/>
        </authorList>
    </citation>
    <scope>NUCLEOTIDE SEQUENCE [LARGE SCALE GENOMIC DNA]</scope>
    <source>
        <strain evidence="5">KCTC 42424</strain>
    </source>
</reference>
<protein>
    <submittedName>
        <fullName evidence="4">TIGR01777 family oxidoreductase</fullName>
    </submittedName>
</protein>
<comment type="similarity">
    <text evidence="1">Belongs to the NAD(P)-dependent epimerase/dehydratase family. SDR39U1 subfamily.</text>
</comment>
<feature type="domain" description="NAD-dependent epimerase/dehydratase" evidence="2">
    <location>
        <begin position="5"/>
        <end position="220"/>
    </location>
</feature>
<dbReference type="InterPro" id="IPR013549">
    <property type="entry name" value="DUF1731"/>
</dbReference>
<dbReference type="InterPro" id="IPR001509">
    <property type="entry name" value="Epimerase_deHydtase"/>
</dbReference>
<evidence type="ECO:0000313" key="4">
    <source>
        <dbReference type="EMBL" id="MFC3681561.1"/>
    </source>
</evidence>
<organism evidence="4 5">
    <name type="scientific">Bacterioplanoides pacificum</name>
    <dbReference type="NCBI Taxonomy" id="1171596"/>
    <lineage>
        <taxon>Bacteria</taxon>
        <taxon>Pseudomonadati</taxon>
        <taxon>Pseudomonadota</taxon>
        <taxon>Gammaproteobacteria</taxon>
        <taxon>Oceanospirillales</taxon>
        <taxon>Oceanospirillaceae</taxon>
        <taxon>Bacterioplanoides</taxon>
    </lineage>
</organism>
<dbReference type="RefSeq" id="WP_376868036.1">
    <property type="nucleotide sequence ID" value="NZ_JBHRYB010000015.1"/>
</dbReference>
<dbReference type="Proteomes" id="UP001595722">
    <property type="component" value="Unassembled WGS sequence"/>
</dbReference>